<gene>
    <name evidence="2" type="ORF">HQ36_07025</name>
</gene>
<dbReference type="RefSeq" id="WP_036884650.1">
    <property type="nucleotide sequence ID" value="NZ_JQZW01000012.1"/>
</dbReference>
<dbReference type="Proteomes" id="UP000030134">
    <property type="component" value="Unassembled WGS sequence"/>
</dbReference>
<evidence type="ECO:0000256" key="1">
    <source>
        <dbReference type="SAM" id="SignalP"/>
    </source>
</evidence>
<dbReference type="OrthoDB" id="1012285at2"/>
<dbReference type="EMBL" id="JQZW01000012">
    <property type="protein sequence ID" value="KGN97617.1"/>
    <property type="molecule type" value="Genomic_DNA"/>
</dbReference>
<name>A0A0A2G566_9PORP</name>
<dbReference type="STRING" id="266762.HQ36_07025"/>
<evidence type="ECO:0000313" key="3">
    <source>
        <dbReference type="Proteomes" id="UP000030134"/>
    </source>
</evidence>
<protein>
    <recommendedName>
        <fullName evidence="4">Outer membrane protein beta-barrel domain-containing protein</fullName>
    </recommendedName>
</protein>
<dbReference type="AlphaFoldDB" id="A0A0A2G566"/>
<reference evidence="2 3" key="1">
    <citation type="submission" date="2014-08" db="EMBL/GenBank/DDBJ databases">
        <title>Porphyromonas gingivicanis strain:COT-022_OH1391 Genome sequencing.</title>
        <authorList>
            <person name="Wallis C."/>
            <person name="Deusch O."/>
            <person name="O'Flynn C."/>
            <person name="Davis I."/>
            <person name="Jospin G."/>
            <person name="Darling A.E."/>
            <person name="Coil D.A."/>
            <person name="Alexiev A."/>
            <person name="Horsfall A."/>
            <person name="Kirkwood N."/>
            <person name="Harris S."/>
            <person name="Eisen J.A."/>
        </authorList>
    </citation>
    <scope>NUCLEOTIDE SEQUENCE [LARGE SCALE GENOMIC DNA]</scope>
    <source>
        <strain evidence="3">COT-022 OH1391</strain>
    </source>
</reference>
<organism evidence="2 3">
    <name type="scientific">Porphyromonas gingivicanis</name>
    <dbReference type="NCBI Taxonomy" id="266762"/>
    <lineage>
        <taxon>Bacteria</taxon>
        <taxon>Pseudomonadati</taxon>
        <taxon>Bacteroidota</taxon>
        <taxon>Bacteroidia</taxon>
        <taxon>Bacteroidales</taxon>
        <taxon>Porphyromonadaceae</taxon>
        <taxon>Porphyromonas</taxon>
    </lineage>
</organism>
<comment type="caution">
    <text evidence="2">The sequence shown here is derived from an EMBL/GenBank/DDBJ whole genome shotgun (WGS) entry which is preliminary data.</text>
</comment>
<keyword evidence="3" id="KW-1185">Reference proteome</keyword>
<feature type="chain" id="PRO_5001987700" description="Outer membrane protein beta-barrel domain-containing protein" evidence="1">
    <location>
        <begin position="24"/>
        <end position="288"/>
    </location>
</feature>
<proteinExistence type="predicted"/>
<feature type="signal peptide" evidence="1">
    <location>
        <begin position="1"/>
        <end position="23"/>
    </location>
</feature>
<accession>A0A0A2G566</accession>
<evidence type="ECO:0008006" key="4">
    <source>
        <dbReference type="Google" id="ProtNLM"/>
    </source>
</evidence>
<keyword evidence="1" id="KW-0732">Signal</keyword>
<evidence type="ECO:0000313" key="2">
    <source>
        <dbReference type="EMBL" id="KGN97617.1"/>
    </source>
</evidence>
<sequence>MKLRILQSYLLLLVGAICTSLSAQNTLPSSSYRAISVGVGGAILSDEYLTPLRYGGSIYGIRWEEEKALKLSLPILLHSDASFAYATVLNPAYTAKMDFIRGEFQTEGLYLWQLPYGVKFATGPGVRLTMGGRLHSRNGNNPATLDAKADLTIGTTIAYRLPFETWPIAFRWRVTYGLIGLSNHLAYGESYYEREFIRNGVARSFLFTHPFNQNYFATRMTIDIPLWNLCTLHVGYQWSYDKSSLKRRIRSAESHMAFIGFSLEQLTFKGRKAMRNETHRTLLFDTFQ</sequence>